<sequence length="73" mass="8280">MYRNGDERSGRRGNEASRDRGGRGRSGPYGTDRAVRNHRSSPSARRAVVLSVDRRTTKEWAMWARFGSKLQGE</sequence>
<evidence type="ECO:0000313" key="2">
    <source>
        <dbReference type="EMBL" id="CAA2623777.1"/>
    </source>
</evidence>
<organism evidence="2">
    <name type="scientific">Spirodela intermedia</name>
    <name type="common">Intermediate duckweed</name>
    <dbReference type="NCBI Taxonomy" id="51605"/>
    <lineage>
        <taxon>Eukaryota</taxon>
        <taxon>Viridiplantae</taxon>
        <taxon>Streptophyta</taxon>
        <taxon>Embryophyta</taxon>
        <taxon>Tracheophyta</taxon>
        <taxon>Spermatophyta</taxon>
        <taxon>Magnoliopsida</taxon>
        <taxon>Liliopsida</taxon>
        <taxon>Araceae</taxon>
        <taxon>Lemnoideae</taxon>
        <taxon>Spirodela</taxon>
    </lineage>
</organism>
<evidence type="ECO:0000313" key="3">
    <source>
        <dbReference type="Proteomes" id="UP001189122"/>
    </source>
</evidence>
<keyword evidence="3" id="KW-1185">Reference proteome</keyword>
<dbReference type="AlphaFoldDB" id="A0A7I8IZJ9"/>
<gene>
    <name evidence="2" type="ORF">SI7747_07009693</name>
</gene>
<reference evidence="2 3" key="1">
    <citation type="submission" date="2019-12" db="EMBL/GenBank/DDBJ databases">
        <authorList>
            <person name="Scholz U."/>
            <person name="Mascher M."/>
            <person name="Fiebig A."/>
        </authorList>
    </citation>
    <scope>NUCLEOTIDE SEQUENCE</scope>
</reference>
<dbReference type="Proteomes" id="UP001189122">
    <property type="component" value="Unassembled WGS sequence"/>
</dbReference>
<accession>A0A7I8IZJ9</accession>
<feature type="compositionally biased region" description="Basic and acidic residues" evidence="1">
    <location>
        <begin position="1"/>
        <end position="22"/>
    </location>
</feature>
<protein>
    <submittedName>
        <fullName evidence="2">Uncharacterized protein</fullName>
    </submittedName>
</protein>
<dbReference type="EMBL" id="CACRZD030000007">
    <property type="protein sequence ID" value="CAA6663308.1"/>
    <property type="molecule type" value="Genomic_DNA"/>
</dbReference>
<name>A0A7I8IZJ9_SPIIN</name>
<proteinExistence type="predicted"/>
<feature type="region of interest" description="Disordered" evidence="1">
    <location>
        <begin position="1"/>
        <end position="48"/>
    </location>
</feature>
<dbReference type="EMBL" id="LR743594">
    <property type="protein sequence ID" value="CAA2623777.1"/>
    <property type="molecule type" value="Genomic_DNA"/>
</dbReference>
<evidence type="ECO:0000256" key="1">
    <source>
        <dbReference type="SAM" id="MobiDB-lite"/>
    </source>
</evidence>